<keyword evidence="2" id="KW-1185">Reference proteome</keyword>
<protein>
    <submittedName>
        <fullName evidence="1">Uncharacterized protein</fullName>
    </submittedName>
</protein>
<evidence type="ECO:0000313" key="1">
    <source>
        <dbReference type="EMBL" id="KAG1785771.1"/>
    </source>
</evidence>
<accession>A0A9P7ACX6</accession>
<evidence type="ECO:0000313" key="2">
    <source>
        <dbReference type="Proteomes" id="UP000719766"/>
    </source>
</evidence>
<comment type="caution">
    <text evidence="1">The sequence shown here is derived from an EMBL/GenBank/DDBJ whole genome shotgun (WGS) entry which is preliminary data.</text>
</comment>
<name>A0A9P7ACX6_9AGAM</name>
<dbReference type="EMBL" id="JABBWE010000104">
    <property type="protein sequence ID" value="KAG1785771.1"/>
    <property type="molecule type" value="Genomic_DNA"/>
</dbReference>
<dbReference type="Proteomes" id="UP000719766">
    <property type="component" value="Unassembled WGS sequence"/>
</dbReference>
<reference evidence="1" key="1">
    <citation type="journal article" date="2020" name="New Phytol.">
        <title>Comparative genomics reveals dynamic genome evolution in host specialist ectomycorrhizal fungi.</title>
        <authorList>
            <person name="Lofgren L.A."/>
            <person name="Nguyen N.H."/>
            <person name="Vilgalys R."/>
            <person name="Ruytinx J."/>
            <person name="Liao H.L."/>
            <person name="Branco S."/>
            <person name="Kuo A."/>
            <person name="LaButti K."/>
            <person name="Lipzen A."/>
            <person name="Andreopoulos W."/>
            <person name="Pangilinan J."/>
            <person name="Riley R."/>
            <person name="Hundley H."/>
            <person name="Na H."/>
            <person name="Barry K."/>
            <person name="Grigoriev I.V."/>
            <person name="Stajich J.E."/>
            <person name="Kennedy P.G."/>
        </authorList>
    </citation>
    <scope>NUCLEOTIDE SEQUENCE</scope>
    <source>
        <strain evidence="1">S12</strain>
    </source>
</reference>
<dbReference type="RefSeq" id="XP_041153254.1">
    <property type="nucleotide sequence ID" value="XM_041296707.1"/>
</dbReference>
<proteinExistence type="predicted"/>
<dbReference type="AlphaFoldDB" id="A0A9P7ACX6"/>
<feature type="non-terminal residue" evidence="1">
    <location>
        <position position="1"/>
    </location>
</feature>
<organism evidence="1 2">
    <name type="scientific">Suillus plorans</name>
    <dbReference type="NCBI Taxonomy" id="116603"/>
    <lineage>
        <taxon>Eukaryota</taxon>
        <taxon>Fungi</taxon>
        <taxon>Dikarya</taxon>
        <taxon>Basidiomycota</taxon>
        <taxon>Agaricomycotina</taxon>
        <taxon>Agaricomycetes</taxon>
        <taxon>Agaricomycetidae</taxon>
        <taxon>Boletales</taxon>
        <taxon>Suillineae</taxon>
        <taxon>Suillaceae</taxon>
        <taxon>Suillus</taxon>
    </lineage>
</organism>
<sequence>QILCITCDNVSSNDTMIEVLSDLIPSFPGDPNHAQCFNHVITLIAKSLIHQFN</sequence>
<gene>
    <name evidence="1" type="ORF">HD556DRAFT_1216999</name>
</gene>
<feature type="non-terminal residue" evidence="1">
    <location>
        <position position="53"/>
    </location>
</feature>
<dbReference type="OrthoDB" id="2748837at2759"/>
<dbReference type="GeneID" id="64590471"/>